<dbReference type="InterPro" id="IPR040602">
    <property type="entry name" value="Cucumopine_C"/>
</dbReference>
<evidence type="ECO:0000313" key="3">
    <source>
        <dbReference type="EMBL" id="SMF59901.1"/>
    </source>
</evidence>
<organism evidence="3 4">
    <name type="scientific">Xaviernesmea oryzae</name>
    <dbReference type="NCBI Taxonomy" id="464029"/>
    <lineage>
        <taxon>Bacteria</taxon>
        <taxon>Pseudomonadati</taxon>
        <taxon>Pseudomonadota</taxon>
        <taxon>Alphaproteobacteria</taxon>
        <taxon>Hyphomicrobiales</taxon>
        <taxon>Rhizobiaceae</taxon>
        <taxon>Rhizobium/Agrobacterium group</taxon>
        <taxon>Xaviernesmea</taxon>
    </lineage>
</organism>
<dbReference type="Proteomes" id="UP000192903">
    <property type="component" value="Unassembled WGS sequence"/>
</dbReference>
<feature type="compositionally biased region" description="Basic and acidic residues" evidence="1">
    <location>
        <begin position="17"/>
        <end position="27"/>
    </location>
</feature>
<evidence type="ECO:0000259" key="2">
    <source>
        <dbReference type="Pfam" id="PF18631"/>
    </source>
</evidence>
<feature type="domain" description="Cucumopine synthase C-terminal helical bundle" evidence="2">
    <location>
        <begin position="4"/>
        <end position="140"/>
    </location>
</feature>
<dbReference type="OrthoDB" id="1971562at2"/>
<dbReference type="AlphaFoldDB" id="A0A1X7FWC9"/>
<feature type="region of interest" description="Disordered" evidence="1">
    <location>
        <begin position="17"/>
        <end position="38"/>
    </location>
</feature>
<keyword evidence="4" id="KW-1185">Reference proteome</keyword>
<dbReference type="STRING" id="464029.SAMN02982989_0991"/>
<sequence length="310" mass="34920">MSFETFLDDMDAATARVAREEPQEHQKLRTGQLETRPGSKGSYFTTLDIAHGMLRDFTMYIVYPMLVLHRQRKDVEASRAMAAEMFPTVLNYLGYSGFGELKVLGHGFLKVAPTLDVEQFDQALTKFLRYTNLLYGWAYHWFPWDIGDSMRYADGKEADLPPVVDNLQPTDTLLRLRWEPVGIEVRAFLATSGNTGLCEELLSIMPFTCLQTHAMVAGESLMAYTPLVSTAPTPFKEEIRLAPPGRLRFNARTGQKFIVQYGRTTEDILAPVIGSVLAEDVPKLAAVGAAVWESSYRSKEPIWLTVERIL</sequence>
<name>A0A1X7FWC9_9HYPH</name>
<protein>
    <recommendedName>
        <fullName evidence="2">Cucumopine synthase C-terminal helical bundle domain-containing protein</fullName>
    </recommendedName>
</protein>
<evidence type="ECO:0000313" key="4">
    <source>
        <dbReference type="Proteomes" id="UP000192903"/>
    </source>
</evidence>
<proteinExistence type="predicted"/>
<dbReference type="Pfam" id="PF18631">
    <property type="entry name" value="Cucumopine_C"/>
    <property type="match status" value="1"/>
</dbReference>
<evidence type="ECO:0000256" key="1">
    <source>
        <dbReference type="SAM" id="MobiDB-lite"/>
    </source>
</evidence>
<accession>A0A1X7FWC9</accession>
<gene>
    <name evidence="3" type="ORF">SAMN02982989_0991</name>
</gene>
<reference evidence="4" key="1">
    <citation type="submission" date="2017-04" db="EMBL/GenBank/DDBJ databases">
        <authorList>
            <person name="Varghese N."/>
            <person name="Submissions S."/>
        </authorList>
    </citation>
    <scope>NUCLEOTIDE SEQUENCE [LARGE SCALE GENOMIC DNA]</scope>
    <source>
        <strain evidence="4">B4P</strain>
    </source>
</reference>
<dbReference type="RefSeq" id="WP_085423872.1">
    <property type="nucleotide sequence ID" value="NZ_FXAF01000008.1"/>
</dbReference>
<dbReference type="Gene3D" id="2.40.100.20">
    <property type="match status" value="1"/>
</dbReference>
<dbReference type="EMBL" id="FXAF01000008">
    <property type="protein sequence ID" value="SMF59901.1"/>
    <property type="molecule type" value="Genomic_DNA"/>
</dbReference>